<dbReference type="RefSeq" id="WP_109646235.1">
    <property type="nucleotide sequence ID" value="NZ_QGGB01000005.1"/>
</dbReference>
<organism evidence="2 3">
    <name type="scientific">Rhodohalobacter mucosus</name>
    <dbReference type="NCBI Taxonomy" id="2079485"/>
    <lineage>
        <taxon>Bacteria</taxon>
        <taxon>Pseudomonadati</taxon>
        <taxon>Balneolota</taxon>
        <taxon>Balneolia</taxon>
        <taxon>Balneolales</taxon>
        <taxon>Balneolaceae</taxon>
        <taxon>Rhodohalobacter</taxon>
    </lineage>
</organism>
<evidence type="ECO:0000313" key="2">
    <source>
        <dbReference type="EMBL" id="PWN06886.1"/>
    </source>
</evidence>
<protein>
    <submittedName>
        <fullName evidence="2">Alpha/beta hydrolase</fullName>
    </submittedName>
</protein>
<dbReference type="InterPro" id="IPR029058">
    <property type="entry name" value="AB_hydrolase_fold"/>
</dbReference>
<dbReference type="SUPFAM" id="SSF53474">
    <property type="entry name" value="alpha/beta-Hydrolases"/>
    <property type="match status" value="1"/>
</dbReference>
<dbReference type="AlphaFoldDB" id="A0A316U1M6"/>
<sequence>MSYTSVLKKTGSVPSRENLPIYYDLYAPVNSPGSVLPVVLFIHGFKGFKDWGAFPDACEEFARAGFAIVAINLSRNGVGKGMTDFDEPELFAGQTLTGDLEDIGTVIEAIKTREISSDKFTLDTDRIAIIGHSRGGYTAVAAAAEYSEIQCLVTWNAVADYNKRWTEEMIGDWTKKGYTEIKNARTGQTMRMDKVVYEDAVQNAGRLTALTRIQELHIPSLFIAAKDDEAVPGTDTEQLFRQSPSDDKEIRIIQDTGHTFGVSHPFEEDDFPEPFSEVIDLTEGWLLEYLK</sequence>
<proteinExistence type="predicted"/>
<keyword evidence="3" id="KW-1185">Reference proteome</keyword>
<evidence type="ECO:0000313" key="3">
    <source>
        <dbReference type="Proteomes" id="UP000245533"/>
    </source>
</evidence>
<feature type="domain" description="Peptidase S9 prolyl oligopeptidase catalytic" evidence="1">
    <location>
        <begin position="98"/>
        <end position="261"/>
    </location>
</feature>
<gene>
    <name evidence="2" type="ORF">DDZ15_06325</name>
</gene>
<dbReference type="Gene3D" id="3.40.50.1820">
    <property type="entry name" value="alpha/beta hydrolase"/>
    <property type="match status" value="1"/>
</dbReference>
<dbReference type="Pfam" id="PF00326">
    <property type="entry name" value="Peptidase_S9"/>
    <property type="match status" value="1"/>
</dbReference>
<keyword evidence="2" id="KW-0378">Hydrolase</keyword>
<evidence type="ECO:0000259" key="1">
    <source>
        <dbReference type="Pfam" id="PF00326"/>
    </source>
</evidence>
<dbReference type="GO" id="GO:0016787">
    <property type="term" value="F:hydrolase activity"/>
    <property type="evidence" value="ECO:0007669"/>
    <property type="project" value="UniProtKB-KW"/>
</dbReference>
<dbReference type="PANTHER" id="PTHR42886">
    <property type="entry name" value="RE40534P-RELATED"/>
    <property type="match status" value="1"/>
</dbReference>
<dbReference type="InterPro" id="IPR001375">
    <property type="entry name" value="Peptidase_S9_cat"/>
</dbReference>
<dbReference type="EMBL" id="QGGB01000005">
    <property type="protein sequence ID" value="PWN06886.1"/>
    <property type="molecule type" value="Genomic_DNA"/>
</dbReference>
<reference evidence="2 3" key="1">
    <citation type="submission" date="2018-05" db="EMBL/GenBank/DDBJ databases">
        <title>Rhodohalobacter halophilus gen. nov., sp. nov., a moderately halophilic member of the family Balneolaceae.</title>
        <authorList>
            <person name="Liu Z.-W."/>
        </authorList>
    </citation>
    <scope>NUCLEOTIDE SEQUENCE [LARGE SCALE GENOMIC DNA]</scope>
    <source>
        <strain evidence="2 3">8A47</strain>
    </source>
</reference>
<dbReference type="PANTHER" id="PTHR42886:SF29">
    <property type="entry name" value="PUMMELIG, ISOFORM A"/>
    <property type="match status" value="1"/>
</dbReference>
<comment type="caution">
    <text evidence="2">The sequence shown here is derived from an EMBL/GenBank/DDBJ whole genome shotgun (WGS) entry which is preliminary data.</text>
</comment>
<dbReference type="Proteomes" id="UP000245533">
    <property type="component" value="Unassembled WGS sequence"/>
</dbReference>
<name>A0A316U1M6_9BACT</name>
<dbReference type="OrthoDB" id="9808543at2"/>
<accession>A0A316U1M6</accession>